<dbReference type="EMBL" id="CM051404">
    <property type="protein sequence ID" value="KAJ4707375.1"/>
    <property type="molecule type" value="Genomic_DNA"/>
</dbReference>
<keyword evidence="2" id="KW-1185">Reference proteome</keyword>
<evidence type="ECO:0000313" key="2">
    <source>
        <dbReference type="Proteomes" id="UP001164539"/>
    </source>
</evidence>
<reference evidence="1 2" key="1">
    <citation type="journal article" date="2023" name="Science">
        <title>Complex scaffold remodeling in plant triterpene biosynthesis.</title>
        <authorList>
            <person name="De La Pena R."/>
            <person name="Hodgson H."/>
            <person name="Liu J.C."/>
            <person name="Stephenson M.J."/>
            <person name="Martin A.C."/>
            <person name="Owen C."/>
            <person name="Harkess A."/>
            <person name="Leebens-Mack J."/>
            <person name="Jimenez L.E."/>
            <person name="Osbourn A."/>
            <person name="Sattely E.S."/>
        </authorList>
    </citation>
    <scope>NUCLEOTIDE SEQUENCE [LARGE SCALE GENOMIC DNA]</scope>
    <source>
        <strain evidence="2">cv. JPN11</strain>
        <tissue evidence="1">Leaf</tissue>
    </source>
</reference>
<sequence length="400" mass="44729">MANSSELTPSPHIALLPSSGMGHLTPFLRLAALLAAQGVKITFITPLSKKSFICLHSTIFLHIRKAADPFYYHIEVTRRSCHLLSSLLPSLSPPLSAIITDMSLTATVVPITKALNIPNYIFFTSSAKMLTLFLSFHTLVGSKANTNLHEIDDIEIPTLEPIPKCWIPPPLLQDKNDLLKAYIIRERTLAALNGDKVIHGIPSVFAIGVLPPCGFQKTKTLAWLDDQAIGSVLYVSFGSRTALPREQLRELGDGLVRSGYSFLWVIKVKKVDREDDEQLRDVIGDELMESINQKGLVVKHWLDQENILRHPAIGGFLSHCGWNSVTEAIWHGVRVLAWPQHGDQKINADLVERFGMGIWPKSWGWGGEVIVKGGQIAEKVREVMRNELLKMQARKHRRRD</sequence>
<name>A0ACC1X7J7_MELAZ</name>
<dbReference type="Proteomes" id="UP001164539">
    <property type="component" value="Chromosome 11"/>
</dbReference>
<comment type="caution">
    <text evidence="1">The sequence shown here is derived from an EMBL/GenBank/DDBJ whole genome shotgun (WGS) entry which is preliminary data.</text>
</comment>
<gene>
    <name evidence="1" type="ORF">OWV82_020905</name>
</gene>
<proteinExistence type="predicted"/>
<organism evidence="1 2">
    <name type="scientific">Melia azedarach</name>
    <name type="common">Chinaberry tree</name>
    <dbReference type="NCBI Taxonomy" id="155640"/>
    <lineage>
        <taxon>Eukaryota</taxon>
        <taxon>Viridiplantae</taxon>
        <taxon>Streptophyta</taxon>
        <taxon>Embryophyta</taxon>
        <taxon>Tracheophyta</taxon>
        <taxon>Spermatophyta</taxon>
        <taxon>Magnoliopsida</taxon>
        <taxon>eudicotyledons</taxon>
        <taxon>Gunneridae</taxon>
        <taxon>Pentapetalae</taxon>
        <taxon>rosids</taxon>
        <taxon>malvids</taxon>
        <taxon>Sapindales</taxon>
        <taxon>Meliaceae</taxon>
        <taxon>Melia</taxon>
    </lineage>
</organism>
<accession>A0ACC1X7J7</accession>
<evidence type="ECO:0000313" key="1">
    <source>
        <dbReference type="EMBL" id="KAJ4707375.1"/>
    </source>
</evidence>
<protein>
    <submittedName>
        <fullName evidence="1">Glycosyltransferase</fullName>
    </submittedName>
</protein>